<dbReference type="KEGG" id="sgra:EX895_005081"/>
<accession>A0A4U7KQJ0</accession>
<proteinExistence type="inferred from homology"/>
<feature type="compositionally biased region" description="Low complexity" evidence="11">
    <location>
        <begin position="82"/>
        <end position="109"/>
    </location>
</feature>
<feature type="repeat" description="Solcar" evidence="9">
    <location>
        <begin position="280"/>
        <end position="370"/>
    </location>
</feature>
<comment type="similarity">
    <text evidence="2 10">Belongs to the mitochondrial carrier (TC 2.A.29) family.</text>
</comment>
<organism evidence="12 13">
    <name type="scientific">Sporisorium graminicola</name>
    <dbReference type="NCBI Taxonomy" id="280036"/>
    <lineage>
        <taxon>Eukaryota</taxon>
        <taxon>Fungi</taxon>
        <taxon>Dikarya</taxon>
        <taxon>Basidiomycota</taxon>
        <taxon>Ustilaginomycotina</taxon>
        <taxon>Ustilaginomycetes</taxon>
        <taxon>Ustilaginales</taxon>
        <taxon>Ustilaginaceae</taxon>
        <taxon>Sporisorium</taxon>
    </lineage>
</organism>
<dbReference type="GeneID" id="40727976"/>
<dbReference type="Proteomes" id="UP000306050">
    <property type="component" value="Chromosome SGRAM_5"/>
</dbReference>
<keyword evidence="4 9" id="KW-0812">Transmembrane</keyword>
<evidence type="ECO:0000256" key="10">
    <source>
        <dbReference type="RuleBase" id="RU000488"/>
    </source>
</evidence>
<evidence type="ECO:0000313" key="13">
    <source>
        <dbReference type="Proteomes" id="UP000306050"/>
    </source>
</evidence>
<feature type="repeat" description="Solcar" evidence="9">
    <location>
        <begin position="17"/>
        <end position="176"/>
    </location>
</feature>
<evidence type="ECO:0008006" key="14">
    <source>
        <dbReference type="Google" id="ProtNLM"/>
    </source>
</evidence>
<comment type="subcellular location">
    <subcellularLocation>
        <location evidence="1">Mitochondrion membrane</location>
        <topology evidence="1">Multi-pass membrane protein</topology>
    </subcellularLocation>
</comment>
<keyword evidence="5" id="KW-0677">Repeat</keyword>
<evidence type="ECO:0000256" key="4">
    <source>
        <dbReference type="ARBA" id="ARBA00022692"/>
    </source>
</evidence>
<gene>
    <name evidence="12" type="ORF">EX895_005081</name>
</gene>
<evidence type="ECO:0000256" key="3">
    <source>
        <dbReference type="ARBA" id="ARBA00022448"/>
    </source>
</evidence>
<evidence type="ECO:0000256" key="11">
    <source>
        <dbReference type="SAM" id="MobiDB-lite"/>
    </source>
</evidence>
<evidence type="ECO:0000256" key="2">
    <source>
        <dbReference type="ARBA" id="ARBA00006375"/>
    </source>
</evidence>
<evidence type="ECO:0000256" key="1">
    <source>
        <dbReference type="ARBA" id="ARBA00004225"/>
    </source>
</evidence>
<keyword evidence="13" id="KW-1185">Reference proteome</keyword>
<dbReference type="Pfam" id="PF00153">
    <property type="entry name" value="Mito_carr"/>
    <property type="match status" value="4"/>
</dbReference>
<dbReference type="GO" id="GO:0022857">
    <property type="term" value="F:transmembrane transporter activity"/>
    <property type="evidence" value="ECO:0007669"/>
    <property type="project" value="TreeGrafter"/>
</dbReference>
<evidence type="ECO:0000256" key="7">
    <source>
        <dbReference type="ARBA" id="ARBA00023128"/>
    </source>
</evidence>
<dbReference type="PANTHER" id="PTHR45624">
    <property type="entry name" value="MITOCHONDRIAL BASIC AMINO ACIDS TRANSPORTER-RELATED"/>
    <property type="match status" value="1"/>
</dbReference>
<sequence length="376" mass="39410">MAAEDVVAAGAAAGAAPSALVDFVAGTAGGIASLLAGHPFDTVKTRLQAQSSTLASSIDNAPFSTASASSKLLSSSPARLQYSSTSVPHHPAAAAPATATSSGHAATLTRPQCASTSSGGGIRIALPIYRSATDAFRIIIAEERIWGLYKGVTSPMLGVAVMNASIFGMYNIALRYQQTHHLFESAPIAQALVAGMLSGLGSSLITSPIDLIKIREQMDISARGRGTWAVLKHVVRTEGVWRGLYRGWCTTAVRDLGYGPYFASYELMNASIAGFTGKPLSNVDMAASGALAGVVAWLSTFWADVIKTKIQATSRLDDAPGQRSLFWSTARQTYASGGWRAFFVGVGPTVLRALPVNAVLFVTYEATKDLLISRGY</sequence>
<reference evidence="12 13" key="1">
    <citation type="submission" date="2019-05" db="EMBL/GenBank/DDBJ databases">
        <title>Sporisorium graminicola CBS 10092 draft sequencing and annotation.</title>
        <authorList>
            <person name="Solano-Gonzalez S."/>
            <person name="Caddick M.X."/>
            <person name="Darby A."/>
        </authorList>
    </citation>
    <scope>NUCLEOTIDE SEQUENCE [LARGE SCALE GENOMIC DNA]</scope>
    <source>
        <strain evidence="12 13">CBS 10092</strain>
    </source>
</reference>
<dbReference type="GO" id="GO:0031966">
    <property type="term" value="C:mitochondrial membrane"/>
    <property type="evidence" value="ECO:0007669"/>
    <property type="project" value="UniProtKB-SubCell"/>
</dbReference>
<evidence type="ECO:0000313" key="12">
    <source>
        <dbReference type="EMBL" id="TKY86256.1"/>
    </source>
</evidence>
<dbReference type="Gene3D" id="1.50.40.10">
    <property type="entry name" value="Mitochondrial carrier domain"/>
    <property type="match status" value="2"/>
</dbReference>
<evidence type="ECO:0000256" key="6">
    <source>
        <dbReference type="ARBA" id="ARBA00022989"/>
    </source>
</evidence>
<dbReference type="OrthoDB" id="14252at2759"/>
<feature type="region of interest" description="Disordered" evidence="11">
    <location>
        <begin position="82"/>
        <end position="112"/>
    </location>
</feature>
<dbReference type="InterPro" id="IPR050567">
    <property type="entry name" value="Mitochondrial_Carrier"/>
</dbReference>
<keyword evidence="7" id="KW-0496">Mitochondrion</keyword>
<keyword evidence="6" id="KW-1133">Transmembrane helix</keyword>
<keyword evidence="3 10" id="KW-0813">Transport</keyword>
<keyword evidence="8 9" id="KW-0472">Membrane</keyword>
<dbReference type="InterPro" id="IPR018108">
    <property type="entry name" value="MCP_transmembrane"/>
</dbReference>
<dbReference type="SUPFAM" id="SSF103506">
    <property type="entry name" value="Mitochondrial carrier"/>
    <property type="match status" value="1"/>
</dbReference>
<dbReference type="EMBL" id="SRRM01000018">
    <property type="protein sequence ID" value="TKY86256.1"/>
    <property type="molecule type" value="Genomic_DNA"/>
</dbReference>
<evidence type="ECO:0000256" key="5">
    <source>
        <dbReference type="ARBA" id="ARBA00022737"/>
    </source>
</evidence>
<dbReference type="PROSITE" id="PS50920">
    <property type="entry name" value="SOLCAR"/>
    <property type="match status" value="3"/>
</dbReference>
<protein>
    <recommendedName>
        <fullName evidence="14">Mitochondrial carrier protein</fullName>
    </recommendedName>
</protein>
<dbReference type="PANTHER" id="PTHR45624:SF10">
    <property type="entry name" value="SLC (SOLUTE CARRIER) HOMOLOG"/>
    <property type="match status" value="1"/>
</dbReference>
<name>A0A4U7KQJ0_9BASI</name>
<evidence type="ECO:0000256" key="8">
    <source>
        <dbReference type="ARBA" id="ARBA00023136"/>
    </source>
</evidence>
<evidence type="ECO:0000256" key="9">
    <source>
        <dbReference type="PROSITE-ProRule" id="PRU00282"/>
    </source>
</evidence>
<dbReference type="RefSeq" id="XP_029738241.1">
    <property type="nucleotide sequence ID" value="XM_029885675.1"/>
</dbReference>
<feature type="repeat" description="Solcar" evidence="9">
    <location>
        <begin position="186"/>
        <end position="271"/>
    </location>
</feature>
<comment type="caution">
    <text evidence="12">The sequence shown here is derived from an EMBL/GenBank/DDBJ whole genome shotgun (WGS) entry which is preliminary data.</text>
</comment>
<dbReference type="InterPro" id="IPR023395">
    <property type="entry name" value="MCP_dom_sf"/>
</dbReference>
<dbReference type="AlphaFoldDB" id="A0A4U7KQJ0"/>